<dbReference type="Proteomes" id="UP000197138">
    <property type="component" value="Unassembled WGS sequence"/>
</dbReference>
<organism evidence="1 2">
    <name type="scientific">Punica granatum</name>
    <name type="common">Pomegranate</name>
    <dbReference type="NCBI Taxonomy" id="22663"/>
    <lineage>
        <taxon>Eukaryota</taxon>
        <taxon>Viridiplantae</taxon>
        <taxon>Streptophyta</taxon>
        <taxon>Embryophyta</taxon>
        <taxon>Tracheophyta</taxon>
        <taxon>Spermatophyta</taxon>
        <taxon>Magnoliopsida</taxon>
        <taxon>eudicotyledons</taxon>
        <taxon>Gunneridae</taxon>
        <taxon>Pentapetalae</taxon>
        <taxon>rosids</taxon>
        <taxon>malvids</taxon>
        <taxon>Myrtales</taxon>
        <taxon>Lythraceae</taxon>
        <taxon>Punica</taxon>
    </lineage>
</organism>
<dbReference type="Pfam" id="PF05705">
    <property type="entry name" value="DUF829"/>
    <property type="match status" value="1"/>
</dbReference>
<proteinExistence type="predicted"/>
<reference evidence="2" key="1">
    <citation type="journal article" date="2017" name="Plant J.">
        <title>The pomegranate (Punica granatum L.) genome and the genomics of punicalagin biosynthesis.</title>
        <authorList>
            <person name="Qin G."/>
            <person name="Xu C."/>
            <person name="Ming R."/>
            <person name="Tang H."/>
            <person name="Guyot R."/>
            <person name="Kramer E.M."/>
            <person name="Hu Y."/>
            <person name="Yi X."/>
            <person name="Qi Y."/>
            <person name="Xu X."/>
            <person name="Gao Z."/>
            <person name="Pan H."/>
            <person name="Jian J."/>
            <person name="Tian Y."/>
            <person name="Yue Z."/>
            <person name="Xu Y."/>
        </authorList>
    </citation>
    <scope>NUCLEOTIDE SEQUENCE [LARGE SCALE GENOMIC DNA]</scope>
    <source>
        <strain evidence="2">cv. Dabenzi</strain>
    </source>
</reference>
<comment type="caution">
    <text evidence="1">The sequence shown here is derived from an EMBL/GenBank/DDBJ whole genome shotgun (WGS) entry which is preliminary data.</text>
</comment>
<dbReference type="InterPro" id="IPR008547">
    <property type="entry name" value="DUF829_TMEM53"/>
</dbReference>
<name>A0A218WQY2_PUNGR</name>
<dbReference type="PANTHER" id="PTHR12265:SF11">
    <property type="entry name" value="ALPHA_BETA-HYDROLASES SUPERFAMILY PROTEIN"/>
    <property type="match status" value="1"/>
</dbReference>
<evidence type="ECO:0000313" key="2">
    <source>
        <dbReference type="Proteomes" id="UP000197138"/>
    </source>
</evidence>
<dbReference type="AlphaFoldDB" id="A0A218WQY2"/>
<evidence type="ECO:0000313" key="1">
    <source>
        <dbReference type="EMBL" id="OWM74621.1"/>
    </source>
</evidence>
<dbReference type="SUPFAM" id="SSF53474">
    <property type="entry name" value="alpha/beta-Hydrolases"/>
    <property type="match status" value="1"/>
</dbReference>
<sequence length="400" mass="44963">MEGPVRILGPSVLNRCLLLLHSTPSLSRRTAAVPHPPRILSLSQTPSPRPSIFFPLSLSASHLSTPITSSFNHDSSSYPFTPTSETAHLSWHRAPFPGSGSTPPLWGHRKDCEVTVVLLGWLGAREKHLRRYIEWYNSRGFNAVTFVVGVRELLWFDLGVRVENRIRGLTEELVSWVSGREDDGRERGLLFHSFSNTGWLVLIISAFCSYGSFLERLQGRQDLLEKIKGCVVDSGGGDPLNPKVWAAGFSAALLKKQSSSASPATDPKNSQEFEDDVNLMKMQGNEMSMIESTLLSSLEKLFSYVLKLPDVERKLENIVNILLKNQPLCPQLYLYSTADKVVPSQSIELQMEAQRSMGRRVFSFNFRTSPHVDHFRTFPEQYLSVIEGFLKECLVIVKQN</sequence>
<accession>A0A218WQY2</accession>
<dbReference type="InterPro" id="IPR029058">
    <property type="entry name" value="AB_hydrolase_fold"/>
</dbReference>
<protein>
    <recommendedName>
        <fullName evidence="3">Transmembrane protein 53</fullName>
    </recommendedName>
</protein>
<gene>
    <name evidence="1" type="ORF">CDL15_Pgr005201</name>
</gene>
<dbReference type="EMBL" id="MTKT01003711">
    <property type="protein sequence ID" value="OWM74621.1"/>
    <property type="molecule type" value="Genomic_DNA"/>
</dbReference>
<dbReference type="PANTHER" id="PTHR12265">
    <property type="entry name" value="TRANSMEMBRANE PROTEIN 53"/>
    <property type="match status" value="1"/>
</dbReference>
<evidence type="ECO:0008006" key="3">
    <source>
        <dbReference type="Google" id="ProtNLM"/>
    </source>
</evidence>